<comment type="similarity">
    <text evidence="1">Belongs to the IMPACT family.</text>
</comment>
<dbReference type="PANTHER" id="PTHR16301">
    <property type="entry name" value="IMPACT-RELATED"/>
    <property type="match status" value="1"/>
</dbReference>
<protein>
    <submittedName>
        <fullName evidence="3">YigZ family protein</fullName>
    </submittedName>
</protein>
<accession>A0A7X1B6W5</accession>
<dbReference type="Pfam" id="PF01205">
    <property type="entry name" value="Impact_N"/>
    <property type="match status" value="1"/>
</dbReference>
<dbReference type="InterPro" id="IPR015796">
    <property type="entry name" value="Impact_YigZ-like"/>
</dbReference>
<dbReference type="InterPro" id="IPR001498">
    <property type="entry name" value="Impact_N"/>
</dbReference>
<keyword evidence="4" id="KW-1185">Reference proteome</keyword>
<dbReference type="Proteomes" id="UP000526501">
    <property type="component" value="Unassembled WGS sequence"/>
</dbReference>
<evidence type="ECO:0000259" key="2">
    <source>
        <dbReference type="Pfam" id="PF01205"/>
    </source>
</evidence>
<dbReference type="InterPro" id="IPR020569">
    <property type="entry name" value="UPF0029_Impact_CS"/>
</dbReference>
<dbReference type="InterPro" id="IPR036956">
    <property type="entry name" value="Impact_N_sf"/>
</dbReference>
<organism evidence="3 4">
    <name type="scientific">Pelagicoccus albus</name>
    <dbReference type="NCBI Taxonomy" id="415222"/>
    <lineage>
        <taxon>Bacteria</taxon>
        <taxon>Pseudomonadati</taxon>
        <taxon>Verrucomicrobiota</taxon>
        <taxon>Opitutia</taxon>
        <taxon>Puniceicoccales</taxon>
        <taxon>Pelagicoccaceae</taxon>
        <taxon>Pelagicoccus</taxon>
    </lineage>
</organism>
<dbReference type="Gene3D" id="3.30.230.30">
    <property type="entry name" value="Impact, N-terminal domain"/>
    <property type="match status" value="1"/>
</dbReference>
<evidence type="ECO:0000313" key="4">
    <source>
        <dbReference type="Proteomes" id="UP000526501"/>
    </source>
</evidence>
<dbReference type="GO" id="GO:0005737">
    <property type="term" value="C:cytoplasm"/>
    <property type="evidence" value="ECO:0007669"/>
    <property type="project" value="TreeGrafter"/>
</dbReference>
<feature type="domain" description="Impact N-terminal" evidence="2">
    <location>
        <begin position="19"/>
        <end position="126"/>
    </location>
</feature>
<name>A0A7X1B6W5_9BACT</name>
<dbReference type="EMBL" id="JACHVC010000006">
    <property type="protein sequence ID" value="MBC2605475.1"/>
    <property type="molecule type" value="Genomic_DNA"/>
</dbReference>
<comment type="caution">
    <text evidence="3">The sequence shown here is derived from an EMBL/GenBank/DDBJ whole genome shotgun (WGS) entry which is preliminary data.</text>
</comment>
<dbReference type="SUPFAM" id="SSF54211">
    <property type="entry name" value="Ribosomal protein S5 domain 2-like"/>
    <property type="match status" value="1"/>
</dbReference>
<dbReference type="PROSITE" id="PS00910">
    <property type="entry name" value="UPF0029"/>
    <property type="match status" value="1"/>
</dbReference>
<evidence type="ECO:0000313" key="3">
    <source>
        <dbReference type="EMBL" id="MBC2605475.1"/>
    </source>
</evidence>
<evidence type="ECO:0000256" key="1">
    <source>
        <dbReference type="ARBA" id="ARBA00007665"/>
    </source>
</evidence>
<dbReference type="InterPro" id="IPR023582">
    <property type="entry name" value="Impact"/>
</dbReference>
<sequence>MSGAYRMPSENVETEIVIQKSRFIAQCFRVDDRDAVNGVLEKVRAKYPKAGHHCYACIAGAPTDSQAYGFSDDGEPNGTAGKPMLNVLMHSGVGCILVVVTRYFGGIKLGTGGLVRAYTDATNEVLGKVETVLREEKTEASLTVGYSMEPLIRSYLEKLLIEFSVAYSHEVAFALRLTAGQKEELSTLLVENNLRLQP</sequence>
<dbReference type="InterPro" id="IPR020568">
    <property type="entry name" value="Ribosomal_Su5_D2-typ_SF"/>
</dbReference>
<dbReference type="RefSeq" id="WP_185659350.1">
    <property type="nucleotide sequence ID" value="NZ_JACHVC010000006.1"/>
</dbReference>
<dbReference type="NCBIfam" id="TIGR00257">
    <property type="entry name" value="IMPACT_YIGZ"/>
    <property type="match status" value="1"/>
</dbReference>
<gene>
    <name evidence="3" type="ORF">H5P27_05410</name>
</gene>
<proteinExistence type="inferred from homology"/>
<dbReference type="AlphaFoldDB" id="A0A7X1B6W5"/>
<reference evidence="3 4" key="1">
    <citation type="submission" date="2020-07" db="EMBL/GenBank/DDBJ databases">
        <authorList>
            <person name="Feng X."/>
        </authorList>
    </citation>
    <scope>NUCLEOTIDE SEQUENCE [LARGE SCALE GENOMIC DNA]</scope>
    <source>
        <strain evidence="3 4">JCM23202</strain>
    </source>
</reference>
<dbReference type="PANTHER" id="PTHR16301:SF20">
    <property type="entry name" value="IMPACT FAMILY MEMBER YIGZ"/>
    <property type="match status" value="1"/>
</dbReference>
<dbReference type="GO" id="GO:0006446">
    <property type="term" value="P:regulation of translational initiation"/>
    <property type="evidence" value="ECO:0007669"/>
    <property type="project" value="TreeGrafter"/>
</dbReference>